<gene>
    <name evidence="3" type="ORF">MPPM_3256</name>
</gene>
<sequence>MAPVAAMPPMAVVMVAVAPAMVVVTPVAAMVTPVPVMMVAMPPMAVVMAAVAEMMMVPLHRLDRRLRCQGRRRSRRQRGGVGDCDATEKPPGHQRECGEREARATG</sequence>
<keyword evidence="3" id="KW-0477">Merozoite</keyword>
<keyword evidence="2" id="KW-0472">Membrane</keyword>
<protein>
    <submittedName>
        <fullName evidence="3">Merozoite surface protein 1</fullName>
    </submittedName>
</protein>
<feature type="region of interest" description="Disordered" evidence="1">
    <location>
        <begin position="68"/>
        <end position="106"/>
    </location>
</feature>
<feature type="compositionally biased region" description="Basic and acidic residues" evidence="1">
    <location>
        <begin position="86"/>
        <end position="106"/>
    </location>
</feature>
<evidence type="ECO:0000256" key="1">
    <source>
        <dbReference type="SAM" id="MobiDB-lite"/>
    </source>
</evidence>
<keyword evidence="2" id="KW-1133">Transmembrane helix</keyword>
<feature type="transmembrane region" description="Helical" evidence="2">
    <location>
        <begin position="39"/>
        <end position="57"/>
    </location>
</feature>
<keyword evidence="2" id="KW-0812">Transmembrane</keyword>
<accession>A0A160PIP4</accession>
<dbReference type="Proteomes" id="UP000218288">
    <property type="component" value="Chromosome"/>
</dbReference>
<feature type="compositionally biased region" description="Basic residues" evidence="1">
    <location>
        <begin position="68"/>
        <end position="78"/>
    </location>
</feature>
<name>A0A160PIP4_9HYPH</name>
<evidence type="ECO:0000313" key="3">
    <source>
        <dbReference type="EMBL" id="BAU91861.1"/>
    </source>
</evidence>
<organism evidence="3 4">
    <name type="scientific">Methylorubrum populi</name>
    <dbReference type="NCBI Taxonomy" id="223967"/>
    <lineage>
        <taxon>Bacteria</taxon>
        <taxon>Pseudomonadati</taxon>
        <taxon>Pseudomonadota</taxon>
        <taxon>Alphaproteobacteria</taxon>
        <taxon>Hyphomicrobiales</taxon>
        <taxon>Methylobacteriaceae</taxon>
        <taxon>Methylorubrum</taxon>
    </lineage>
</organism>
<evidence type="ECO:0000256" key="2">
    <source>
        <dbReference type="SAM" id="Phobius"/>
    </source>
</evidence>
<evidence type="ECO:0000313" key="4">
    <source>
        <dbReference type="Proteomes" id="UP000218288"/>
    </source>
</evidence>
<dbReference type="EMBL" id="AP014809">
    <property type="protein sequence ID" value="BAU91861.1"/>
    <property type="molecule type" value="Genomic_DNA"/>
</dbReference>
<reference evidence="3 4" key="1">
    <citation type="journal article" date="2016" name="Genome Announc.">
        <title>Complete Genome Sequence of Methylobacterium populi P-1M, Isolated from Pink-Pigmented Household Biofilm.</title>
        <authorList>
            <person name="Morohoshi T."/>
            <person name="Ikeda T."/>
        </authorList>
    </citation>
    <scope>NUCLEOTIDE SEQUENCE [LARGE SCALE GENOMIC DNA]</scope>
    <source>
        <strain evidence="3 4">P-1M</strain>
    </source>
</reference>
<dbReference type="AlphaFoldDB" id="A0A160PIP4"/>
<proteinExistence type="predicted"/>